<evidence type="ECO:0000313" key="1">
    <source>
        <dbReference type="EMBL" id="CAE2214517.1"/>
    </source>
</evidence>
<protein>
    <submittedName>
        <fullName evidence="1">Uncharacterized protein</fullName>
    </submittedName>
</protein>
<dbReference type="EMBL" id="HBKQ01008761">
    <property type="protein sequence ID" value="CAE2214517.1"/>
    <property type="molecule type" value="Transcribed_RNA"/>
</dbReference>
<proteinExistence type="predicted"/>
<reference evidence="1" key="1">
    <citation type="submission" date="2021-01" db="EMBL/GenBank/DDBJ databases">
        <authorList>
            <person name="Corre E."/>
            <person name="Pelletier E."/>
            <person name="Niang G."/>
            <person name="Scheremetjew M."/>
            <person name="Finn R."/>
            <person name="Kale V."/>
            <person name="Holt S."/>
            <person name="Cochrane G."/>
            <person name="Meng A."/>
            <person name="Brown T."/>
            <person name="Cohen L."/>
        </authorList>
    </citation>
    <scope>NUCLEOTIDE SEQUENCE</scope>
    <source>
        <strain evidence="1">Isolate 1302-5</strain>
    </source>
</reference>
<accession>A0A7S4I0D9</accession>
<name>A0A7S4I0D9_9STRA</name>
<gene>
    <name evidence="1" type="ORF">OAUR00152_LOCUS5891</name>
</gene>
<organism evidence="1">
    <name type="scientific">Odontella aurita</name>
    <dbReference type="NCBI Taxonomy" id="265563"/>
    <lineage>
        <taxon>Eukaryota</taxon>
        <taxon>Sar</taxon>
        <taxon>Stramenopiles</taxon>
        <taxon>Ochrophyta</taxon>
        <taxon>Bacillariophyta</taxon>
        <taxon>Mediophyceae</taxon>
        <taxon>Biddulphiophycidae</taxon>
        <taxon>Eupodiscales</taxon>
        <taxon>Odontellaceae</taxon>
        <taxon>Odontella</taxon>
    </lineage>
</organism>
<dbReference type="AlphaFoldDB" id="A0A7S4I0D9"/>
<sequence length="141" mass="14996">MASIPENSALSVTPPSISSTLYHVPLPGDTCLKLQVPSIVHSSGVAPVTVPSIVNGREEIKVALAHTSLAGGSCAHEACESMQTIRESRRATSEKRGMVVCWSFSVKAGKDLVKEGKDVMRRHESRLLDTSSNSYSSNDSG</sequence>